<gene>
    <name evidence="2" type="ORF">DdX_15705</name>
</gene>
<dbReference type="Proteomes" id="UP001201812">
    <property type="component" value="Unassembled WGS sequence"/>
</dbReference>
<sequence length="266" mass="30381">MESCEGRQLILDEIEELERNIEEIPHLMMSTHARIAHIRMRLGFELKPPGSPPPLFTNDARSKPKPQSRPYNAAKAIIPWTRFAPLSETVPSTSLSYFPKHFGSNYALPEIPPPKRSRNVGRPYTEPTRYPAEMLAGIKNRAERERVKDKYEKMNPHLFPRPSLLKRIVTVKKLVDQGTFILTEGFEKDRFDRFKSLGPDGNPVKPGERTMLDWVVETVEKMEQEKNGQQLEIPGGQPSSEMEENVLVQKESFGVQATSEAENTDK</sequence>
<feature type="region of interest" description="Disordered" evidence="1">
    <location>
        <begin position="224"/>
        <end position="245"/>
    </location>
</feature>
<organism evidence="2 3">
    <name type="scientific">Ditylenchus destructor</name>
    <dbReference type="NCBI Taxonomy" id="166010"/>
    <lineage>
        <taxon>Eukaryota</taxon>
        <taxon>Metazoa</taxon>
        <taxon>Ecdysozoa</taxon>
        <taxon>Nematoda</taxon>
        <taxon>Chromadorea</taxon>
        <taxon>Rhabditida</taxon>
        <taxon>Tylenchina</taxon>
        <taxon>Tylenchomorpha</taxon>
        <taxon>Sphaerularioidea</taxon>
        <taxon>Anguinidae</taxon>
        <taxon>Anguininae</taxon>
        <taxon>Ditylenchus</taxon>
    </lineage>
</organism>
<proteinExistence type="predicted"/>
<name>A0AAD4MPW0_9BILA</name>
<dbReference type="AlphaFoldDB" id="A0AAD4MPW0"/>
<reference evidence="2" key="1">
    <citation type="submission" date="2022-01" db="EMBL/GenBank/DDBJ databases">
        <title>Genome Sequence Resource for Two Populations of Ditylenchus destructor, the Migratory Endoparasitic Phytonematode.</title>
        <authorList>
            <person name="Zhang H."/>
            <person name="Lin R."/>
            <person name="Xie B."/>
        </authorList>
    </citation>
    <scope>NUCLEOTIDE SEQUENCE</scope>
    <source>
        <strain evidence="2">BazhouSP</strain>
    </source>
</reference>
<comment type="caution">
    <text evidence="2">The sequence shown here is derived from an EMBL/GenBank/DDBJ whole genome shotgun (WGS) entry which is preliminary data.</text>
</comment>
<evidence type="ECO:0000256" key="1">
    <source>
        <dbReference type="SAM" id="MobiDB-lite"/>
    </source>
</evidence>
<protein>
    <submittedName>
        <fullName evidence="2">Uncharacterized protein</fullName>
    </submittedName>
</protein>
<feature type="region of interest" description="Disordered" evidence="1">
    <location>
        <begin position="108"/>
        <end position="127"/>
    </location>
</feature>
<dbReference type="EMBL" id="JAKKPZ010000105">
    <property type="protein sequence ID" value="KAI1702109.1"/>
    <property type="molecule type" value="Genomic_DNA"/>
</dbReference>
<feature type="region of interest" description="Disordered" evidence="1">
    <location>
        <begin position="49"/>
        <end position="70"/>
    </location>
</feature>
<keyword evidence="3" id="KW-1185">Reference proteome</keyword>
<accession>A0AAD4MPW0</accession>
<evidence type="ECO:0000313" key="3">
    <source>
        <dbReference type="Proteomes" id="UP001201812"/>
    </source>
</evidence>
<evidence type="ECO:0000313" key="2">
    <source>
        <dbReference type="EMBL" id="KAI1702109.1"/>
    </source>
</evidence>